<keyword evidence="6 9" id="KW-1133">Transmembrane helix</keyword>
<evidence type="ECO:0000256" key="4">
    <source>
        <dbReference type="ARBA" id="ARBA00022692"/>
    </source>
</evidence>
<reference evidence="10 11" key="1">
    <citation type="journal article" date="2023" name="PLoS ONE">
        <title>Complete genome assembly of Hawai'i environmental nontuberculous mycobacteria reveals unexpected co-isolation with methylobacteria.</title>
        <authorList>
            <person name="Hendrix J."/>
            <person name="Epperson L.E."/>
            <person name="Tong E.I."/>
            <person name="Chan Y.L."/>
            <person name="Hasan N.A."/>
            <person name="Dawrs S.N."/>
            <person name="Norton G.J."/>
            <person name="Virdi R."/>
            <person name="Crooks J.L."/>
            <person name="Chan E.D."/>
            <person name="Honda J.R."/>
            <person name="Strong M."/>
        </authorList>
    </citation>
    <scope>NUCLEOTIDE SEQUENCE [LARGE SCALE GENOMIC DNA]</scope>
    <source>
        <strain evidence="10 11">NJH_HI04-1</strain>
    </source>
</reference>
<dbReference type="EMBL" id="JAQYXP010000002">
    <property type="protein sequence ID" value="MEN3234471.1"/>
    <property type="molecule type" value="Genomic_DNA"/>
</dbReference>
<dbReference type="Pfam" id="PF02653">
    <property type="entry name" value="BPD_transp_2"/>
    <property type="match status" value="1"/>
</dbReference>
<evidence type="ECO:0000256" key="9">
    <source>
        <dbReference type="SAM" id="Phobius"/>
    </source>
</evidence>
<evidence type="ECO:0000313" key="11">
    <source>
        <dbReference type="Proteomes" id="UP001407347"/>
    </source>
</evidence>
<evidence type="ECO:0000256" key="5">
    <source>
        <dbReference type="ARBA" id="ARBA00022970"/>
    </source>
</evidence>
<comment type="caution">
    <text evidence="10">The sequence shown here is derived from an EMBL/GenBank/DDBJ whole genome shotgun (WGS) entry which is preliminary data.</text>
</comment>
<comment type="similarity">
    <text evidence="8">Belongs to the binding-protein-dependent transport system permease family. LivHM subfamily.</text>
</comment>
<keyword evidence="11" id="KW-1185">Reference proteome</keyword>
<dbReference type="InterPro" id="IPR052157">
    <property type="entry name" value="BCAA_transport_permease"/>
</dbReference>
<feature type="transmembrane region" description="Helical" evidence="9">
    <location>
        <begin position="164"/>
        <end position="184"/>
    </location>
</feature>
<evidence type="ECO:0000256" key="2">
    <source>
        <dbReference type="ARBA" id="ARBA00022448"/>
    </source>
</evidence>
<evidence type="ECO:0000313" key="10">
    <source>
        <dbReference type="EMBL" id="MEN3234471.1"/>
    </source>
</evidence>
<keyword evidence="2" id="KW-0813">Transport</keyword>
<protein>
    <submittedName>
        <fullName evidence="10">Branched-chain amino acid ABC transporter permease</fullName>
    </submittedName>
</protein>
<gene>
    <name evidence="10" type="ORF">PUR29_12810</name>
</gene>
<dbReference type="CDD" id="cd06582">
    <property type="entry name" value="TM_PBP1_LivH_like"/>
    <property type="match status" value="1"/>
</dbReference>
<name>A0ABU9ZTD1_9HYPH</name>
<feature type="transmembrane region" description="Helical" evidence="9">
    <location>
        <begin position="289"/>
        <end position="310"/>
    </location>
</feature>
<feature type="transmembrane region" description="Helical" evidence="9">
    <location>
        <begin position="78"/>
        <end position="98"/>
    </location>
</feature>
<keyword evidence="7 9" id="KW-0472">Membrane</keyword>
<keyword evidence="5" id="KW-0029">Amino-acid transport</keyword>
<sequence length="315" mass="32764">MAWLSMAWLSDNGILVGLALLDGLSYAAAVFMVAVGLNLVFGVLRVLNVAHGSLYAIGGYAAASIGLFAASLGAPPWLGLPILLAAAVLVGVVLGPLIERLLLRRMQDREPVLQLLVTFALFMILEDLQKLVWGVQPVVFDAPLKWLGTVDVPFGQDVIPFTAYQLYVLPGVALATLAILATVLRYTLTGRMVVAVTVDREAARAMGIDAAKVTMLTFTVGAALAALGGALAAPTVSLVPGVGASTIVLSFAVVATAGLGQIEGAAVAALLIGLGRSFAVYVAPEFEVVVPYAIMVAVLLFRPQGLFGVAETRRI</sequence>
<keyword evidence="4 9" id="KW-0812">Transmembrane</keyword>
<feature type="transmembrane region" description="Helical" evidence="9">
    <location>
        <begin position="213"/>
        <end position="232"/>
    </location>
</feature>
<evidence type="ECO:0000256" key="7">
    <source>
        <dbReference type="ARBA" id="ARBA00023136"/>
    </source>
</evidence>
<proteinExistence type="inferred from homology"/>
<evidence type="ECO:0000256" key="3">
    <source>
        <dbReference type="ARBA" id="ARBA00022475"/>
    </source>
</evidence>
<dbReference type="InterPro" id="IPR001851">
    <property type="entry name" value="ABC_transp_permease"/>
</dbReference>
<evidence type="ECO:0000256" key="1">
    <source>
        <dbReference type="ARBA" id="ARBA00004651"/>
    </source>
</evidence>
<feature type="transmembrane region" description="Helical" evidence="9">
    <location>
        <begin position="24"/>
        <end position="47"/>
    </location>
</feature>
<feature type="transmembrane region" description="Helical" evidence="9">
    <location>
        <begin position="110"/>
        <end position="125"/>
    </location>
</feature>
<keyword evidence="3" id="KW-1003">Cell membrane</keyword>
<evidence type="ECO:0000256" key="6">
    <source>
        <dbReference type="ARBA" id="ARBA00022989"/>
    </source>
</evidence>
<accession>A0ABU9ZTD1</accession>
<feature type="transmembrane region" description="Helical" evidence="9">
    <location>
        <begin position="54"/>
        <end position="72"/>
    </location>
</feature>
<organism evidence="10 11">
    <name type="scientific">Methylobacterium ajmalii</name>
    <dbReference type="NCBI Taxonomy" id="2738439"/>
    <lineage>
        <taxon>Bacteria</taxon>
        <taxon>Pseudomonadati</taxon>
        <taxon>Pseudomonadota</taxon>
        <taxon>Alphaproteobacteria</taxon>
        <taxon>Hyphomicrobiales</taxon>
        <taxon>Methylobacteriaceae</taxon>
        <taxon>Methylobacterium</taxon>
    </lineage>
</organism>
<dbReference type="RefSeq" id="WP_244533305.1">
    <property type="nucleotide sequence ID" value="NZ_JAQYXP010000002.1"/>
</dbReference>
<dbReference type="PANTHER" id="PTHR11795">
    <property type="entry name" value="BRANCHED-CHAIN AMINO ACID TRANSPORT SYSTEM PERMEASE PROTEIN LIVH"/>
    <property type="match status" value="1"/>
</dbReference>
<comment type="subcellular location">
    <subcellularLocation>
        <location evidence="1">Cell membrane</location>
        <topology evidence="1">Multi-pass membrane protein</topology>
    </subcellularLocation>
</comment>
<dbReference type="PANTHER" id="PTHR11795:SF442">
    <property type="entry name" value="ABC TRANSPORTER ATP-BINDING PROTEIN"/>
    <property type="match status" value="1"/>
</dbReference>
<dbReference type="Proteomes" id="UP001407347">
    <property type="component" value="Unassembled WGS sequence"/>
</dbReference>
<evidence type="ECO:0000256" key="8">
    <source>
        <dbReference type="ARBA" id="ARBA00037998"/>
    </source>
</evidence>